<dbReference type="EMBL" id="FOJI01000013">
    <property type="protein sequence ID" value="SEW37557.1"/>
    <property type="molecule type" value="Genomic_DNA"/>
</dbReference>
<protein>
    <submittedName>
        <fullName evidence="1">Uncharacterized protein</fullName>
    </submittedName>
</protein>
<proteinExistence type="predicted"/>
<reference evidence="1 2" key="1">
    <citation type="submission" date="2016-10" db="EMBL/GenBank/DDBJ databases">
        <authorList>
            <person name="de Groot N.N."/>
        </authorList>
    </citation>
    <scope>NUCLEOTIDE SEQUENCE [LARGE SCALE GENOMIC DNA]</scope>
    <source>
        <strain evidence="1 2">DSM 9179</strain>
    </source>
</reference>
<evidence type="ECO:0000313" key="1">
    <source>
        <dbReference type="EMBL" id="SEW37557.1"/>
    </source>
</evidence>
<dbReference type="OrthoDB" id="594021at2"/>
<gene>
    <name evidence="1" type="ORF">SAMN05421659_11348</name>
</gene>
<keyword evidence="2" id="KW-1185">Reference proteome</keyword>
<evidence type="ECO:0000313" key="2">
    <source>
        <dbReference type="Proteomes" id="UP000199701"/>
    </source>
</evidence>
<dbReference type="RefSeq" id="WP_092455667.1">
    <property type="nucleotide sequence ID" value="NZ_FOJI01000013.1"/>
</dbReference>
<dbReference type="Proteomes" id="UP000199701">
    <property type="component" value="Unassembled WGS sequence"/>
</dbReference>
<name>A0A1I0RA07_9FIRM</name>
<sequence>MVNSIYGDLNNEIACSFFEDGKIKSCKFEDENIIKTPVGKLIPKYQLSETRTRDKDSVEFYSNGLMKSIYLENVTNIITPIGIIGCEFITFYESGSIHRIFPTFGKVSGTWSEEEEIKLAPIIKVDCGDVIIYNKLSCICFYEKATIKSITLYTGEKVMVKVNGGEIEARFGIAFYENGAIKSIEPATPTLVNTSIGMIIAYDNNPVGIHGDTNSLEFDESGDVITVTTIQSGIEVIDKYGDIIHIGALRKPSLLDIDVMQMFPIKISIQANGIEIIDSNNQVKFYDSSKFSFSTFYNMLYMPDGCGGNCSSCKGCV</sequence>
<organism evidence="1 2">
    <name type="scientific">[Clostridium] fimetarium</name>
    <dbReference type="NCBI Taxonomy" id="99656"/>
    <lineage>
        <taxon>Bacteria</taxon>
        <taxon>Bacillati</taxon>
        <taxon>Bacillota</taxon>
        <taxon>Clostridia</taxon>
        <taxon>Lachnospirales</taxon>
        <taxon>Lachnospiraceae</taxon>
    </lineage>
</organism>
<accession>A0A1I0RA07</accession>
<dbReference type="STRING" id="99656.SAMN05421659_11348"/>
<dbReference type="AlphaFoldDB" id="A0A1I0RA07"/>